<protein>
    <submittedName>
        <fullName evidence="2">Winged helix-turn-helix transcriptional regulator</fullName>
    </submittedName>
</protein>
<dbReference type="EMBL" id="JBHSIY010000029">
    <property type="protein sequence ID" value="MFC4869550.1"/>
    <property type="molecule type" value="Genomic_DNA"/>
</dbReference>
<gene>
    <name evidence="2" type="ORF">ACFPCZ_23190</name>
</gene>
<organism evidence="2 3">
    <name type="scientific">Streptomonospora arabica</name>
    <dbReference type="NCBI Taxonomy" id="412417"/>
    <lineage>
        <taxon>Bacteria</taxon>
        <taxon>Bacillati</taxon>
        <taxon>Actinomycetota</taxon>
        <taxon>Actinomycetes</taxon>
        <taxon>Streptosporangiales</taxon>
        <taxon>Nocardiopsidaceae</taxon>
        <taxon>Streptomonospora</taxon>
    </lineage>
</organism>
<dbReference type="InterPro" id="IPR036388">
    <property type="entry name" value="WH-like_DNA-bd_sf"/>
</dbReference>
<dbReference type="InterPro" id="IPR036390">
    <property type="entry name" value="WH_DNA-bd_sf"/>
</dbReference>
<proteinExistence type="predicted"/>
<feature type="domain" description="HTH hxlR-type" evidence="1">
    <location>
        <begin position="33"/>
        <end position="72"/>
    </location>
</feature>
<comment type="caution">
    <text evidence="2">The sequence shown here is derived from an EMBL/GenBank/DDBJ whole genome shotgun (WGS) entry which is preliminary data.</text>
</comment>
<name>A0ABV9ST80_9ACTN</name>
<dbReference type="Pfam" id="PF01638">
    <property type="entry name" value="HxlR"/>
    <property type="match status" value="1"/>
</dbReference>
<evidence type="ECO:0000259" key="1">
    <source>
        <dbReference type="Pfam" id="PF01638"/>
    </source>
</evidence>
<evidence type="ECO:0000313" key="2">
    <source>
        <dbReference type="EMBL" id="MFC4869550.1"/>
    </source>
</evidence>
<accession>A0ABV9ST80</accession>
<dbReference type="Proteomes" id="UP001595858">
    <property type="component" value="Unassembled WGS sequence"/>
</dbReference>
<dbReference type="SUPFAM" id="SSF46785">
    <property type="entry name" value="Winged helix' DNA-binding domain"/>
    <property type="match status" value="1"/>
</dbReference>
<dbReference type="RefSeq" id="WP_344141123.1">
    <property type="nucleotide sequence ID" value="NZ_BAAAQI010000002.1"/>
</dbReference>
<dbReference type="Gene3D" id="1.10.10.10">
    <property type="entry name" value="Winged helix-like DNA-binding domain superfamily/Winged helix DNA-binding domain"/>
    <property type="match status" value="1"/>
</dbReference>
<keyword evidence="3" id="KW-1185">Reference proteome</keyword>
<sequence>MMAPSHAATGLPAVVLTAAAFDRTPLEEDPAMVMAVLDRPRRFNGIKRRLEGVTQRGLTQALRRLEYNGMLELLPELLRDVANMENYLVGYGFRWAGASPSM</sequence>
<evidence type="ECO:0000313" key="3">
    <source>
        <dbReference type="Proteomes" id="UP001595858"/>
    </source>
</evidence>
<dbReference type="InterPro" id="IPR002577">
    <property type="entry name" value="HTH_HxlR"/>
</dbReference>
<reference evidence="3" key="1">
    <citation type="journal article" date="2019" name="Int. J. Syst. Evol. Microbiol.">
        <title>The Global Catalogue of Microorganisms (GCM) 10K type strain sequencing project: providing services to taxonomists for standard genome sequencing and annotation.</title>
        <authorList>
            <consortium name="The Broad Institute Genomics Platform"/>
            <consortium name="The Broad Institute Genome Sequencing Center for Infectious Disease"/>
            <person name="Wu L."/>
            <person name="Ma J."/>
        </authorList>
    </citation>
    <scope>NUCLEOTIDE SEQUENCE [LARGE SCALE GENOMIC DNA]</scope>
    <source>
        <strain evidence="3">CGMCC 4.7304</strain>
    </source>
</reference>